<dbReference type="Pfam" id="PF01507">
    <property type="entry name" value="PAPS_reduct"/>
    <property type="match status" value="1"/>
</dbReference>
<dbReference type="SUPFAM" id="SSF52402">
    <property type="entry name" value="Adenine nucleotide alpha hydrolases-like"/>
    <property type="match status" value="1"/>
</dbReference>
<reference evidence="2 3" key="1">
    <citation type="journal article" date="2024" name="Microbiology">
        <title>Methylomarinum rosea sp. nov., a novel halophilic methanotrophic bacterium from the hypersaline Lake Elton.</title>
        <authorList>
            <person name="Suleimanov R.Z."/>
            <person name="Oshkin I.Y."/>
            <person name="Danilova O.V."/>
            <person name="Suzina N.E."/>
            <person name="Dedysh S.N."/>
        </authorList>
    </citation>
    <scope>NUCLEOTIDE SEQUENCE [LARGE SCALE GENOMIC DNA]</scope>
    <source>
        <strain evidence="2 3">Ch1-1</strain>
        <plasmid evidence="3">unnamed2</plasmid>
    </source>
</reference>
<dbReference type="InterPro" id="IPR014729">
    <property type="entry name" value="Rossmann-like_a/b/a_fold"/>
</dbReference>
<dbReference type="InterPro" id="IPR002500">
    <property type="entry name" value="PAPS_reduct_dom"/>
</dbReference>
<evidence type="ECO:0000313" key="2">
    <source>
        <dbReference type="EMBL" id="XBS22746.1"/>
    </source>
</evidence>
<dbReference type="EMBL" id="CP157744">
    <property type="protein sequence ID" value="XBS22746.1"/>
    <property type="molecule type" value="Genomic_DNA"/>
</dbReference>
<organism evidence="2 3">
    <name type="scientific">Methylomarinum roseum</name>
    <dbReference type="NCBI Taxonomy" id="3067653"/>
    <lineage>
        <taxon>Bacteria</taxon>
        <taxon>Pseudomonadati</taxon>
        <taxon>Pseudomonadota</taxon>
        <taxon>Gammaproteobacteria</taxon>
        <taxon>Methylococcales</taxon>
        <taxon>Methylococcaceae</taxon>
        <taxon>Methylomarinum</taxon>
    </lineage>
</organism>
<dbReference type="InterPro" id="IPR050128">
    <property type="entry name" value="Sulfate_adenylyltrnsfr_sub2"/>
</dbReference>
<protein>
    <submittedName>
        <fullName evidence="2">Phosphoadenosine phosphosulfate reductase family protein</fullName>
    </submittedName>
</protein>
<evidence type="ECO:0000259" key="1">
    <source>
        <dbReference type="Pfam" id="PF01507"/>
    </source>
</evidence>
<feature type="domain" description="Phosphoadenosine phosphosulphate reductase" evidence="1">
    <location>
        <begin position="170"/>
        <end position="272"/>
    </location>
</feature>
<dbReference type="AlphaFoldDB" id="A0AAU7P1N4"/>
<keyword evidence="2" id="KW-0614">Plasmid</keyword>
<gene>
    <name evidence="2" type="ORF">Q9L42_020775</name>
</gene>
<keyword evidence="3" id="KW-1185">Reference proteome</keyword>
<evidence type="ECO:0000313" key="3">
    <source>
        <dbReference type="Proteomes" id="UP001225378"/>
    </source>
</evidence>
<dbReference type="GO" id="GO:0003824">
    <property type="term" value="F:catalytic activity"/>
    <property type="evidence" value="ECO:0007669"/>
    <property type="project" value="InterPro"/>
</dbReference>
<dbReference type="PANTHER" id="PTHR43196:SF2">
    <property type="entry name" value="PHOSPHOADENOSINE PHOSPHOSULFATE REDUCTASE"/>
    <property type="match status" value="1"/>
</dbReference>
<geneLocation type="plasmid" evidence="2 3">
    <name>unnamed2</name>
</geneLocation>
<dbReference type="RefSeq" id="WP_349432823.1">
    <property type="nucleotide sequence ID" value="NZ_CP157744.1"/>
</dbReference>
<dbReference type="Gene3D" id="3.40.50.620">
    <property type="entry name" value="HUPs"/>
    <property type="match status" value="1"/>
</dbReference>
<accession>A0AAU7P1N4</accession>
<dbReference type="PANTHER" id="PTHR43196">
    <property type="entry name" value="SULFATE ADENYLYLTRANSFERASE SUBUNIT 2"/>
    <property type="match status" value="1"/>
</dbReference>
<proteinExistence type="predicted"/>
<name>A0AAU7P1N4_9GAMM</name>
<dbReference type="KEGG" id="mech:Q9L42_020775"/>
<sequence>MSLHSYDDTVVIPALKRQVSVCHNQSEVAPDTFFFAENIDLDLYEHIIVCMSGGKDSIASLLHIQEMGVDMSKVELWHHDVDGREGSQLMDWIFMADYNRKLSDAFNVPLYFSWLDGGFEGEMLKEKSYSRPHQIETPEGQITLARNTKRGKPGTRLMFPQQGASLASRWCSSALKIDVGRRSLNNQHRFEGKKVLFITGERREESANRAKYNQLERHACDRRRGRKGRHVDAWRPVLNWSEEQIWDILRRHRVVAPIPYRLGWARSSCMTCIFNGARIWATIVKYFPERARKIAEYEELFGKTISRNKVNVLELASKAHPFEIEDLVALEQSLSDTYSLPIFLKSGERWIMPPGAFSKEGCGSL</sequence>
<dbReference type="Proteomes" id="UP001225378">
    <property type="component" value="Plasmid unnamed2"/>
</dbReference>